<evidence type="ECO:0000256" key="2">
    <source>
        <dbReference type="ARBA" id="ARBA00004991"/>
    </source>
</evidence>
<dbReference type="GO" id="GO:0016717">
    <property type="term" value="F:oxidoreductase activity, acting on paired donors, with oxidation of a pair of donors resulting in the reduction of molecular oxygen to two molecules of water"/>
    <property type="evidence" value="ECO:0007669"/>
    <property type="project" value="UniProtKB-ARBA"/>
</dbReference>
<dbReference type="SMART" id="SM01117">
    <property type="entry name" value="Cyt-b5"/>
    <property type="match status" value="1"/>
</dbReference>
<evidence type="ECO:0000256" key="7">
    <source>
        <dbReference type="ARBA" id="ARBA00022919"/>
    </source>
</evidence>
<dbReference type="SUPFAM" id="SSF55856">
    <property type="entry name" value="Cytochrome b5-like heme/steroid binding domain"/>
    <property type="match status" value="1"/>
</dbReference>
<keyword evidence="9" id="KW-0812">Transmembrane</keyword>
<evidence type="ECO:0000256" key="5">
    <source>
        <dbReference type="ARBA" id="ARBA00022617"/>
    </source>
</evidence>
<dbReference type="GO" id="GO:0042759">
    <property type="term" value="P:long-chain fatty acid biosynthetic process"/>
    <property type="evidence" value="ECO:0007669"/>
    <property type="project" value="UniProtKB-ARBA"/>
</dbReference>
<gene>
    <name evidence="11" type="ORF">K432DRAFT_409910</name>
</gene>
<keyword evidence="8" id="KW-0408">Iron</keyword>
<feature type="domain" description="Cytochrome b5 heme-binding" evidence="10">
    <location>
        <begin position="7"/>
        <end position="82"/>
    </location>
</feature>
<keyword evidence="9" id="KW-0472">Membrane</keyword>
<dbReference type="Proteomes" id="UP000250266">
    <property type="component" value="Unassembled WGS sequence"/>
</dbReference>
<dbReference type="PRINTS" id="PR00363">
    <property type="entry name" value="CYTOCHROMEB5"/>
</dbReference>
<dbReference type="PANTHER" id="PTHR19353">
    <property type="entry name" value="FATTY ACID DESATURASE 2"/>
    <property type="match status" value="1"/>
</dbReference>
<evidence type="ECO:0000313" key="12">
    <source>
        <dbReference type="Proteomes" id="UP000250266"/>
    </source>
</evidence>
<dbReference type="InterPro" id="IPR012171">
    <property type="entry name" value="Fatty_acid_desaturase"/>
</dbReference>
<dbReference type="GO" id="GO:0020037">
    <property type="term" value="F:heme binding"/>
    <property type="evidence" value="ECO:0007669"/>
    <property type="project" value="InterPro"/>
</dbReference>
<evidence type="ECO:0000259" key="10">
    <source>
        <dbReference type="PROSITE" id="PS50255"/>
    </source>
</evidence>
<dbReference type="GO" id="GO:0046872">
    <property type="term" value="F:metal ion binding"/>
    <property type="evidence" value="ECO:0007669"/>
    <property type="project" value="UniProtKB-KW"/>
</dbReference>
<organism evidence="11 12">
    <name type="scientific">Lepidopterella palustris CBS 459.81</name>
    <dbReference type="NCBI Taxonomy" id="1314670"/>
    <lineage>
        <taxon>Eukaryota</taxon>
        <taxon>Fungi</taxon>
        <taxon>Dikarya</taxon>
        <taxon>Ascomycota</taxon>
        <taxon>Pezizomycotina</taxon>
        <taxon>Dothideomycetes</taxon>
        <taxon>Pleosporomycetidae</taxon>
        <taxon>Mytilinidiales</taxon>
        <taxon>Argynnaceae</taxon>
        <taxon>Lepidopterella</taxon>
    </lineage>
</organism>
<dbReference type="GO" id="GO:0016020">
    <property type="term" value="C:membrane"/>
    <property type="evidence" value="ECO:0007669"/>
    <property type="project" value="TreeGrafter"/>
</dbReference>
<comment type="pathway">
    <text evidence="2">Sphingolipid metabolism.</text>
</comment>
<dbReference type="PANTHER" id="PTHR19353:SF19">
    <property type="entry name" value="DELTA(5) FATTY ACID DESATURASE C-RELATED"/>
    <property type="match status" value="1"/>
</dbReference>
<evidence type="ECO:0000256" key="4">
    <source>
        <dbReference type="ARBA" id="ARBA00016939"/>
    </source>
</evidence>
<dbReference type="InterPro" id="IPR018506">
    <property type="entry name" value="Cyt_B5_heme-BS"/>
</dbReference>
<dbReference type="InterPro" id="IPR005804">
    <property type="entry name" value="FA_desaturase_dom"/>
</dbReference>
<dbReference type="PROSITE" id="PS00191">
    <property type="entry name" value="CYTOCHROME_B5_1"/>
    <property type="match status" value="1"/>
</dbReference>
<dbReference type="CDD" id="cd03506">
    <property type="entry name" value="Delta6-FADS-like"/>
    <property type="match status" value="1"/>
</dbReference>
<keyword evidence="6" id="KW-0479">Metal-binding</keyword>
<dbReference type="UniPathway" id="UPA00222"/>
<dbReference type="GO" id="GO:0006665">
    <property type="term" value="P:sphingolipid metabolic process"/>
    <property type="evidence" value="ECO:0007669"/>
    <property type="project" value="UniProtKB-UniPathway"/>
</dbReference>
<keyword evidence="7" id="KW-0746">Sphingolipid metabolism</keyword>
<dbReference type="PIRSF" id="PIRSF015921">
    <property type="entry name" value="FA_sphinglp_des"/>
    <property type="match status" value="1"/>
</dbReference>
<keyword evidence="7" id="KW-0443">Lipid metabolism</keyword>
<accession>A0A8E2DZ69</accession>
<dbReference type="EC" id="1.14.19.18" evidence="3"/>
<dbReference type="Pfam" id="PF00487">
    <property type="entry name" value="FA_desaturase"/>
    <property type="match status" value="1"/>
</dbReference>
<sequence length="448" mass="51455">MTLKRNERKITIKELEAANTARKPWAAVRGNVYDLTKFIDKHPGGKDFLLAAVGRDATALYESLHSDTNTKVLAKYKIGILLETNMPQYAKKSKFTNDLEKRVLAYFASIGRNPRDAPWMLLAYGILTAAFAVTYYGMFSQSVAQYSPILPWVAAVLNGWSAAMTGFYLLHDSCHASFTRKPWVWQAMRRVYESITGLSTLVWIYQHSLGHHSFTNVVGADPDVVDENPGILRVHDGQQWWSFYGLQRYYWFPLYTQLILSRKLTEWKCLFYDRRFKHIKINPPQTSEYFWCTTVMTVYSIHHFVLPYTYFNHSILRILALHTVTDIAWSTYLTLIVNASHINSEVAWPKADSQGKISEDWAVLQIKSSLDFAHGDPWTTWLCGGLNYQAVHHMFPYVSQYYYPEIADIVKDTCKDYGVPYHIKSSIWTALGGHLGHLSLFGEKPVSS</sequence>
<keyword evidence="5" id="KW-0349">Heme</keyword>
<keyword evidence="12" id="KW-1185">Reference proteome</keyword>
<dbReference type="Pfam" id="PF00173">
    <property type="entry name" value="Cyt-b5"/>
    <property type="match status" value="1"/>
</dbReference>
<dbReference type="AlphaFoldDB" id="A0A8E2DZ69"/>
<protein>
    <recommendedName>
        <fullName evidence="4">Delta 8-(E)-sphingolipid desaturase</fullName>
        <ecNumber evidence="3">1.14.19.18</ecNumber>
    </recommendedName>
</protein>
<feature type="transmembrane region" description="Helical" evidence="9">
    <location>
        <begin position="119"/>
        <end position="137"/>
    </location>
</feature>
<dbReference type="InterPro" id="IPR036400">
    <property type="entry name" value="Cyt_B5-like_heme/steroid_sf"/>
</dbReference>
<evidence type="ECO:0000313" key="11">
    <source>
        <dbReference type="EMBL" id="OCK74382.1"/>
    </source>
</evidence>
<dbReference type="PROSITE" id="PS50255">
    <property type="entry name" value="CYTOCHROME_B5_2"/>
    <property type="match status" value="1"/>
</dbReference>
<dbReference type="OrthoDB" id="260519at2759"/>
<evidence type="ECO:0000256" key="1">
    <source>
        <dbReference type="ARBA" id="ARBA00004760"/>
    </source>
</evidence>
<comment type="pathway">
    <text evidence="1">Lipid metabolism; sphingolipid metabolism.</text>
</comment>
<name>A0A8E2DZ69_9PEZI</name>
<evidence type="ECO:0000256" key="8">
    <source>
        <dbReference type="ARBA" id="ARBA00023004"/>
    </source>
</evidence>
<feature type="transmembrane region" description="Helical" evidence="9">
    <location>
        <begin position="149"/>
        <end position="170"/>
    </location>
</feature>
<reference evidence="11 12" key="1">
    <citation type="journal article" date="2016" name="Nat. Commun.">
        <title>Ectomycorrhizal ecology is imprinted in the genome of the dominant symbiotic fungus Cenococcum geophilum.</title>
        <authorList>
            <consortium name="DOE Joint Genome Institute"/>
            <person name="Peter M."/>
            <person name="Kohler A."/>
            <person name="Ohm R.A."/>
            <person name="Kuo A."/>
            <person name="Krutzmann J."/>
            <person name="Morin E."/>
            <person name="Arend M."/>
            <person name="Barry K.W."/>
            <person name="Binder M."/>
            <person name="Choi C."/>
            <person name="Clum A."/>
            <person name="Copeland A."/>
            <person name="Grisel N."/>
            <person name="Haridas S."/>
            <person name="Kipfer T."/>
            <person name="LaButti K."/>
            <person name="Lindquist E."/>
            <person name="Lipzen A."/>
            <person name="Maire R."/>
            <person name="Meier B."/>
            <person name="Mihaltcheva S."/>
            <person name="Molinier V."/>
            <person name="Murat C."/>
            <person name="Poggeler S."/>
            <person name="Quandt C.A."/>
            <person name="Sperisen C."/>
            <person name="Tritt A."/>
            <person name="Tisserant E."/>
            <person name="Crous P.W."/>
            <person name="Henrissat B."/>
            <person name="Nehls U."/>
            <person name="Egli S."/>
            <person name="Spatafora J.W."/>
            <person name="Grigoriev I.V."/>
            <person name="Martin F.M."/>
        </authorList>
    </citation>
    <scope>NUCLEOTIDE SEQUENCE [LARGE SCALE GENOMIC DNA]</scope>
    <source>
        <strain evidence="11 12">CBS 459.81</strain>
    </source>
</reference>
<dbReference type="EMBL" id="KV745493">
    <property type="protein sequence ID" value="OCK74382.1"/>
    <property type="molecule type" value="Genomic_DNA"/>
</dbReference>
<evidence type="ECO:0000256" key="3">
    <source>
        <dbReference type="ARBA" id="ARBA00012019"/>
    </source>
</evidence>
<evidence type="ECO:0000256" key="6">
    <source>
        <dbReference type="ARBA" id="ARBA00022723"/>
    </source>
</evidence>
<proteinExistence type="predicted"/>
<dbReference type="Gene3D" id="3.10.120.10">
    <property type="entry name" value="Cytochrome b5-like heme/steroid binding domain"/>
    <property type="match status" value="1"/>
</dbReference>
<dbReference type="GO" id="GO:0006636">
    <property type="term" value="P:unsaturated fatty acid biosynthetic process"/>
    <property type="evidence" value="ECO:0007669"/>
    <property type="project" value="UniProtKB-ARBA"/>
</dbReference>
<keyword evidence="9" id="KW-1133">Transmembrane helix</keyword>
<evidence type="ECO:0000256" key="9">
    <source>
        <dbReference type="SAM" id="Phobius"/>
    </source>
</evidence>
<dbReference type="InterPro" id="IPR001199">
    <property type="entry name" value="Cyt_B5-like_heme/steroid-bd"/>
</dbReference>